<name>A0ABU4S069_9GAMM</name>
<reference evidence="1 2" key="1">
    <citation type="submission" date="2023-11" db="EMBL/GenBank/DDBJ databases">
        <title>Gilvimarinus fulvus sp. nov., isolated from the surface of Kelp.</title>
        <authorList>
            <person name="Sun Y.Y."/>
            <person name="Gong Y."/>
            <person name="Du Z.J."/>
        </authorList>
    </citation>
    <scope>NUCLEOTIDE SEQUENCE [LARGE SCALE GENOMIC DNA]</scope>
    <source>
        <strain evidence="1 2">SDUM040013</strain>
    </source>
</reference>
<organism evidence="1 2">
    <name type="scientific">Gilvimarinus gilvus</name>
    <dbReference type="NCBI Taxonomy" id="3058038"/>
    <lineage>
        <taxon>Bacteria</taxon>
        <taxon>Pseudomonadati</taxon>
        <taxon>Pseudomonadota</taxon>
        <taxon>Gammaproteobacteria</taxon>
        <taxon>Cellvibrionales</taxon>
        <taxon>Cellvibrionaceae</taxon>
        <taxon>Gilvimarinus</taxon>
    </lineage>
</organism>
<evidence type="ECO:0000313" key="2">
    <source>
        <dbReference type="Proteomes" id="UP001273505"/>
    </source>
</evidence>
<dbReference type="RefSeq" id="WP_302724291.1">
    <property type="nucleotide sequence ID" value="NZ_JAULRU010000783.1"/>
</dbReference>
<accession>A0ABU4S069</accession>
<comment type="caution">
    <text evidence="1">The sequence shown here is derived from an EMBL/GenBank/DDBJ whole genome shotgun (WGS) entry which is preliminary data.</text>
</comment>
<keyword evidence="2" id="KW-1185">Reference proteome</keyword>
<evidence type="ECO:0008006" key="3">
    <source>
        <dbReference type="Google" id="ProtNLM"/>
    </source>
</evidence>
<proteinExistence type="predicted"/>
<protein>
    <recommendedName>
        <fullName evidence="3">rRNA N-glycosidase</fullName>
    </recommendedName>
</protein>
<dbReference type="Proteomes" id="UP001273505">
    <property type="component" value="Unassembled WGS sequence"/>
</dbReference>
<dbReference type="EMBL" id="JAXAFO010000022">
    <property type="protein sequence ID" value="MDX6850294.1"/>
    <property type="molecule type" value="Genomic_DNA"/>
</dbReference>
<sequence length="251" mass="28557">MSMKATFQMFPYAIFQFLGLFVGLLFYPLANASLNSDSSNDHLIPELPAIVHKDDYSLVLRDLFKDAFNSDVLFRVLVTPSFGEERMVFITKSEDEYFIVTAELNRRLLDSYSDHNKLGSEMEVFRLIPPGNNKGVADVEVLKRRTKITHGLVEKLSEIWKTELLLTRQPQTPKYSLDTDVYQFSMFIKKHGTVGGKLAYLKSSPRMNSLVKIVAALKSVDPIDIGTLVKLVDEHLFMLEQLVEVQSDDSL</sequence>
<evidence type="ECO:0000313" key="1">
    <source>
        <dbReference type="EMBL" id="MDX6850294.1"/>
    </source>
</evidence>
<gene>
    <name evidence="1" type="ORF">SCD92_13045</name>
</gene>